<comment type="caution">
    <text evidence="1">The sequence shown here is derived from an EMBL/GenBank/DDBJ whole genome shotgun (WGS) entry which is preliminary data.</text>
</comment>
<gene>
    <name evidence="1" type="ORF">DDZ15_04690</name>
</gene>
<evidence type="ECO:0000313" key="2">
    <source>
        <dbReference type="Proteomes" id="UP000245533"/>
    </source>
</evidence>
<dbReference type="Proteomes" id="UP000245533">
    <property type="component" value="Unassembled WGS sequence"/>
</dbReference>
<sequence>MSLKSDLIFHVVSRRKWRDLNKGGYYKPEDFHEKEFVECVTAGDLNSFLNDRFQGRKNLLILVIDLYRLSSRYKKHGETGRVHIMGGVNTDAILDKIRIDCNTDGSFDVEVGDK</sequence>
<dbReference type="Pfam" id="PF06108">
    <property type="entry name" value="DUF952"/>
    <property type="match status" value="1"/>
</dbReference>
<dbReference type="Gene3D" id="3.20.170.20">
    <property type="entry name" value="Protein of unknown function DUF952"/>
    <property type="match status" value="1"/>
</dbReference>
<proteinExistence type="predicted"/>
<reference evidence="1 2" key="1">
    <citation type="submission" date="2018-05" db="EMBL/GenBank/DDBJ databases">
        <title>Rhodohalobacter halophilus gen. nov., sp. nov., a moderately halophilic member of the family Balneolaceae.</title>
        <authorList>
            <person name="Liu Z.-W."/>
        </authorList>
    </citation>
    <scope>NUCLEOTIDE SEQUENCE [LARGE SCALE GENOMIC DNA]</scope>
    <source>
        <strain evidence="1 2">8A47</strain>
    </source>
</reference>
<keyword evidence="2" id="KW-1185">Reference proteome</keyword>
<organism evidence="1 2">
    <name type="scientific">Rhodohalobacter mucosus</name>
    <dbReference type="NCBI Taxonomy" id="2079485"/>
    <lineage>
        <taxon>Bacteria</taxon>
        <taxon>Pseudomonadati</taxon>
        <taxon>Balneolota</taxon>
        <taxon>Balneolia</taxon>
        <taxon>Balneolales</taxon>
        <taxon>Balneolaceae</taxon>
        <taxon>Rhodohalobacter</taxon>
    </lineage>
</organism>
<dbReference type="EMBL" id="QGGB01000003">
    <property type="protein sequence ID" value="PWN07557.1"/>
    <property type="molecule type" value="Genomic_DNA"/>
</dbReference>
<accession>A0A316TSK0</accession>
<dbReference type="SUPFAM" id="SSF56399">
    <property type="entry name" value="ADP-ribosylation"/>
    <property type="match status" value="1"/>
</dbReference>
<evidence type="ECO:0000313" key="1">
    <source>
        <dbReference type="EMBL" id="PWN07557.1"/>
    </source>
</evidence>
<protein>
    <submittedName>
        <fullName evidence="1">Uncharacterized protein</fullName>
    </submittedName>
</protein>
<dbReference type="InterPro" id="IPR009297">
    <property type="entry name" value="DUF952"/>
</dbReference>
<dbReference type="RefSeq" id="WP_109645385.1">
    <property type="nucleotide sequence ID" value="NZ_QGGB01000003.1"/>
</dbReference>
<dbReference type="OrthoDB" id="1524936at2"/>
<name>A0A316TSK0_9BACT</name>
<dbReference type="AlphaFoldDB" id="A0A316TSK0"/>